<protein>
    <submittedName>
        <fullName evidence="3">Uncharacterized protein</fullName>
    </submittedName>
</protein>
<dbReference type="EMBL" id="CR931997">
    <property type="protein sequence ID" value="CAI38030.1"/>
    <property type="molecule type" value="Genomic_DNA"/>
</dbReference>
<feature type="region of interest" description="Disordered" evidence="1">
    <location>
        <begin position="59"/>
        <end position="97"/>
    </location>
</feature>
<dbReference type="KEGG" id="cjk:jk1851"/>
<feature type="compositionally biased region" description="Acidic residues" evidence="1">
    <location>
        <begin position="771"/>
        <end position="790"/>
    </location>
</feature>
<dbReference type="Proteomes" id="UP000000545">
    <property type="component" value="Chromosome"/>
</dbReference>
<dbReference type="STRING" id="306537.jk1851"/>
<dbReference type="InterPro" id="IPR022435">
    <property type="entry name" value="Surface-anchored_actinobac"/>
</dbReference>
<name>Q4JT27_CORJK</name>
<keyword evidence="2" id="KW-0812">Transmembrane</keyword>
<feature type="region of interest" description="Disordered" evidence="1">
    <location>
        <begin position="307"/>
        <end position="441"/>
    </location>
</feature>
<reference evidence="3 4" key="1">
    <citation type="journal article" date="2005" name="J. Bacteriol.">
        <title>Complete genome sequence and analysis of the multiresistant nosocomial pathogen Corynebacterium jeikeium K411, a lipid-requiring bacterium of the human skin flora.</title>
        <authorList>
            <person name="Tauch A."/>
            <person name="Kaiser O."/>
            <person name="Hain T."/>
            <person name="Goesmann A."/>
            <person name="Weisshaar B."/>
            <person name="Albersmeier A."/>
            <person name="Bekel T."/>
            <person name="Bischoff N."/>
            <person name="Brune I."/>
            <person name="Chakraborty T."/>
            <person name="Kalinowski J."/>
            <person name="Meyer F."/>
            <person name="Rupp O."/>
            <person name="Schneiker S."/>
            <person name="Viehoever P."/>
            <person name="Puehler A."/>
        </authorList>
    </citation>
    <scope>NUCLEOTIDE SEQUENCE [LARGE SCALE GENOMIC DNA]</scope>
    <source>
        <strain evidence="3 4">K411</strain>
    </source>
</reference>
<evidence type="ECO:0000313" key="3">
    <source>
        <dbReference type="EMBL" id="CAI38030.1"/>
    </source>
</evidence>
<dbReference type="PATRIC" id="fig|306537.10.peg.1877"/>
<feature type="compositionally biased region" description="Basic and acidic residues" evidence="1">
    <location>
        <begin position="427"/>
        <end position="441"/>
    </location>
</feature>
<evidence type="ECO:0000256" key="1">
    <source>
        <dbReference type="SAM" id="MobiDB-lite"/>
    </source>
</evidence>
<dbReference type="HOGENOM" id="CLU_320231_0_0_11"/>
<feature type="transmembrane region" description="Helical" evidence="2">
    <location>
        <begin position="841"/>
        <end position="865"/>
    </location>
</feature>
<feature type="compositionally biased region" description="Polar residues" evidence="1">
    <location>
        <begin position="71"/>
        <end position="86"/>
    </location>
</feature>
<dbReference type="RefSeq" id="WP_011274181.1">
    <property type="nucleotide sequence ID" value="NC_007164.1"/>
</dbReference>
<feature type="region of interest" description="Disordered" evidence="1">
    <location>
        <begin position="656"/>
        <end position="797"/>
    </location>
</feature>
<keyword evidence="4" id="KW-1185">Reference proteome</keyword>
<feature type="region of interest" description="Disordered" evidence="1">
    <location>
        <begin position="593"/>
        <end position="621"/>
    </location>
</feature>
<gene>
    <name evidence="3" type="ordered locus">jk1851</name>
</gene>
<keyword evidence="2" id="KW-1133">Transmembrane helix</keyword>
<accession>Q4JT27</accession>
<feature type="compositionally biased region" description="Low complexity" evidence="1">
    <location>
        <begin position="724"/>
        <end position="770"/>
    </location>
</feature>
<keyword evidence="2" id="KW-0472">Membrane</keyword>
<dbReference type="AlphaFoldDB" id="Q4JT27"/>
<evidence type="ECO:0000313" key="4">
    <source>
        <dbReference type="Proteomes" id="UP000000545"/>
    </source>
</evidence>
<dbReference type="eggNOG" id="COG0803">
    <property type="taxonomic scope" value="Bacteria"/>
</dbReference>
<feature type="compositionally biased region" description="Low complexity" evidence="1">
    <location>
        <begin position="674"/>
        <end position="717"/>
    </location>
</feature>
<feature type="compositionally biased region" description="Acidic residues" evidence="1">
    <location>
        <begin position="338"/>
        <end position="371"/>
    </location>
</feature>
<evidence type="ECO:0000256" key="2">
    <source>
        <dbReference type="SAM" id="Phobius"/>
    </source>
</evidence>
<dbReference type="NCBIfam" id="NF038134">
    <property type="entry name" value="choice_anch_M"/>
    <property type="match status" value="2"/>
</dbReference>
<dbReference type="NCBIfam" id="TIGR03769">
    <property type="entry name" value="P_ac_wall_RPT"/>
    <property type="match status" value="2"/>
</dbReference>
<sequence>MHKKDELFQQLAKRQLAELKRSQNRADRMMWAAKSTLAVLGVLVLTVVAGAWNAASPLTSDHRSAEVLQRAQATPTGHKPGTTSDGPTVGKDVKNPATGKTHVCAGRKLLYNAHVDAIYGTYNKGKPDVMVVDGQQPVPADDVCLRLAPDAIDGKEASRIKVPNKKALSFLGKPGTVLWYAPQNADFTNQWRPIWAGLGAFDPAHELKAPTDFAEPNLHFHMKKFAGPGDMEVFFHNSGTPTPERVLSTKGGLKDYDYEVGGHGHFGWTFSKPGLYQLTMQWDVKKKDGSTVKSAERTINWLVGSDKQVGLPEGTTTGLNEIKNPIAPLEPGNPGDQDQPEEPEQPEDPEQPGEPEPGENETPGDEEDPSEGTDKPAPTCEAPQEISDDEVRSEVNDAFGEEQGSERAVIPKGHMDMGVGTSDESDSDPHTFLKDSADPANVQERESGSFIFLVNSPKAKVGIPEGYREELGEIAYALPQAQQENPDVPWLGFSTEHLNSADEGVDLSIKDFEGPGRMVTLSDNGLGSASLRLDSEHREHKVSYAVGAHDHQQFLFTKPGAYRVVFRYQGTAVDGKKFDKELETFFVIKDACGDSAGGPGDSTDPGDSTYPSDTDTSGEKSGLEELQEFQKHLDSENAKLGKYMDEIVGGIEALRGNRKAQQSPSTGGAGGAGTSDSSAAGATSNNSAGKSSGGSPSSTNAASDNHSAASEAESAGASSGGSAGSNSSSSSSGSADGAAVANGGVSAGAADAGSAGTVDGASAGAAAAEGGEVDAESEVEAEAAEGEGEGEAGGAGGIHRINAAQGQKNAEGADNTDDAQNIATEKTAVESFMDSLTGGGWTTGFLLGLGLMGLLGGALLFFVAARNMQRAHTLQLLQAYREISRDRAEQAYAESAYAEDLPAEED</sequence>
<dbReference type="OrthoDB" id="4424311at2"/>
<proteinExistence type="predicted"/>
<organism evidence="3 4">
    <name type="scientific">Corynebacterium jeikeium (strain K411)</name>
    <dbReference type="NCBI Taxonomy" id="306537"/>
    <lineage>
        <taxon>Bacteria</taxon>
        <taxon>Bacillati</taxon>
        <taxon>Actinomycetota</taxon>
        <taxon>Actinomycetes</taxon>
        <taxon>Mycobacteriales</taxon>
        <taxon>Corynebacteriaceae</taxon>
        <taxon>Corynebacterium</taxon>
    </lineage>
</organism>